<evidence type="ECO:0000259" key="4">
    <source>
        <dbReference type="Pfam" id="PF00370"/>
    </source>
</evidence>
<dbReference type="GO" id="GO:0019150">
    <property type="term" value="F:D-ribulokinase activity"/>
    <property type="evidence" value="ECO:0007669"/>
    <property type="project" value="TreeGrafter"/>
</dbReference>
<feature type="domain" description="Carbohydrate kinase FGGY N-terminal" evidence="4">
    <location>
        <begin position="3"/>
        <end position="284"/>
    </location>
</feature>
<dbReference type="PANTHER" id="PTHR43435">
    <property type="entry name" value="RIBULOKINASE"/>
    <property type="match status" value="1"/>
</dbReference>
<organism evidence="6 7">
    <name type="scientific">Malassezia cuniculi</name>
    <dbReference type="NCBI Taxonomy" id="948313"/>
    <lineage>
        <taxon>Eukaryota</taxon>
        <taxon>Fungi</taxon>
        <taxon>Dikarya</taxon>
        <taxon>Basidiomycota</taxon>
        <taxon>Ustilaginomycotina</taxon>
        <taxon>Malasseziomycetes</taxon>
        <taxon>Malasseziales</taxon>
        <taxon>Malasseziaceae</taxon>
        <taxon>Malassezia</taxon>
    </lineage>
</organism>
<dbReference type="AlphaFoldDB" id="A0AAF0J7S1"/>
<evidence type="ECO:0000256" key="3">
    <source>
        <dbReference type="ARBA" id="ARBA00022777"/>
    </source>
</evidence>
<evidence type="ECO:0000256" key="1">
    <source>
        <dbReference type="ARBA" id="ARBA00009156"/>
    </source>
</evidence>
<feature type="domain" description="Carbohydrate kinase FGGY C-terminal" evidence="5">
    <location>
        <begin position="308"/>
        <end position="525"/>
    </location>
</feature>
<evidence type="ECO:0000259" key="5">
    <source>
        <dbReference type="Pfam" id="PF02782"/>
    </source>
</evidence>
<dbReference type="Proteomes" id="UP001219933">
    <property type="component" value="Chromosome 4"/>
</dbReference>
<comment type="similarity">
    <text evidence="1">Belongs to the FGGY kinase family.</text>
</comment>
<protein>
    <recommendedName>
        <fullName evidence="8">D-ribulokinase</fullName>
    </recommendedName>
</protein>
<gene>
    <name evidence="6" type="ORF">MCUN1_002870</name>
</gene>
<accession>A0AAF0J7S1</accession>
<sequence>MRYFIGVDVGTGSARAAVFDENGTLAAQASHPLVTFTYDDDEDVREQSAAQIWDAVVSSVNEAVRRGSIDPALVHGIGFDATCSLVVVDESGAPVCVTPHSLRKDDVTADPSARNVILWADHRAQPEADEINATRHRVLDYVGGTISPEMEIPKVLWLKRHLDIDVARCRFFDLPDYLSYRATGAPARSACSLVCKCTYIPPGVAGSTLGWQPDFFESLGLSELAGPANAFDALGGVPGRSGTVLSAGVPVGAGLSPTAAAELGLCAHTPVSSSLIDAYAGWVGTAAARDAANMDAHTHLADSSRRVVAIAGTSTCYCVQSKNAVSVAGVWGPYRGTVVPGYWMNEGGQSSTGLLIDHVIETHPAYAAVRAQAEAQGTSVFAVVEGLVHEMMESACIPASSPAACVMLVRHMTLYPDFYGNRSPLADPTLRGVASGLSLDRSPRNLALWYVLTLEAVALQTRHIIDTMNASGHNIDSIYLSGGGQARNLVFANLVATTTGLRVQLPTEASTSVVRGAAITGRMAAEITQTVTSAPRPSAAAVAGQAHAEQLAGQFAERLWEVMAECTPPGMSVLPTDDPKIRALLEAKYSIFLESIDLQRRWRRQVDAALSQ</sequence>
<dbReference type="NCBIfam" id="TIGR01315">
    <property type="entry name" value="5C_CHO_kinase"/>
    <property type="match status" value="1"/>
</dbReference>
<dbReference type="Pfam" id="PF00370">
    <property type="entry name" value="FGGY_N"/>
    <property type="match status" value="1"/>
</dbReference>
<evidence type="ECO:0008006" key="8">
    <source>
        <dbReference type="Google" id="ProtNLM"/>
    </source>
</evidence>
<keyword evidence="3" id="KW-0418">Kinase</keyword>
<dbReference type="PANTHER" id="PTHR43435:SF4">
    <property type="entry name" value="FGGY CARBOHYDRATE KINASE DOMAIN-CONTAINING PROTEIN"/>
    <property type="match status" value="1"/>
</dbReference>
<keyword evidence="7" id="KW-1185">Reference proteome</keyword>
<dbReference type="Gene3D" id="1.20.58.2240">
    <property type="match status" value="1"/>
</dbReference>
<dbReference type="GO" id="GO:0005737">
    <property type="term" value="C:cytoplasm"/>
    <property type="evidence" value="ECO:0007669"/>
    <property type="project" value="TreeGrafter"/>
</dbReference>
<name>A0AAF0J7S1_9BASI</name>
<evidence type="ECO:0000313" key="7">
    <source>
        <dbReference type="Proteomes" id="UP001219933"/>
    </source>
</evidence>
<keyword evidence="2" id="KW-0808">Transferase</keyword>
<dbReference type="EMBL" id="CP119880">
    <property type="protein sequence ID" value="WFD35999.1"/>
    <property type="molecule type" value="Genomic_DNA"/>
</dbReference>
<dbReference type="InterPro" id="IPR006003">
    <property type="entry name" value="FGGY_RbtK-like"/>
</dbReference>
<evidence type="ECO:0000313" key="6">
    <source>
        <dbReference type="EMBL" id="WFD35999.1"/>
    </source>
</evidence>
<reference evidence="6" key="1">
    <citation type="submission" date="2023-03" db="EMBL/GenBank/DDBJ databases">
        <title>Mating type loci evolution in Malassezia.</title>
        <authorList>
            <person name="Coelho M.A."/>
        </authorList>
    </citation>
    <scope>NUCLEOTIDE SEQUENCE</scope>
    <source>
        <strain evidence="6">CBS 11721</strain>
    </source>
</reference>
<proteinExistence type="inferred from homology"/>
<dbReference type="InterPro" id="IPR043129">
    <property type="entry name" value="ATPase_NBD"/>
</dbReference>
<dbReference type="InterPro" id="IPR018484">
    <property type="entry name" value="FGGY_N"/>
</dbReference>
<evidence type="ECO:0000256" key="2">
    <source>
        <dbReference type="ARBA" id="ARBA00022679"/>
    </source>
</evidence>
<dbReference type="SUPFAM" id="SSF53067">
    <property type="entry name" value="Actin-like ATPase domain"/>
    <property type="match status" value="2"/>
</dbReference>
<dbReference type="InterPro" id="IPR018485">
    <property type="entry name" value="FGGY_C"/>
</dbReference>
<dbReference type="CDD" id="cd07782">
    <property type="entry name" value="ASKHA_NBD_FGGY_D-RBK"/>
    <property type="match status" value="1"/>
</dbReference>
<dbReference type="GO" id="GO:0019321">
    <property type="term" value="P:pentose metabolic process"/>
    <property type="evidence" value="ECO:0007669"/>
    <property type="project" value="TreeGrafter"/>
</dbReference>
<dbReference type="Pfam" id="PF02782">
    <property type="entry name" value="FGGY_C"/>
    <property type="match status" value="1"/>
</dbReference>
<dbReference type="Gene3D" id="3.30.420.40">
    <property type="match status" value="1"/>
</dbReference>